<keyword evidence="7 9" id="KW-0408">Iron</keyword>
<comment type="pathway">
    <text evidence="2">Secondary metabolite biosynthesis.</text>
</comment>
<comment type="similarity">
    <text evidence="3 10">Belongs to the cytochrome P450 family.</text>
</comment>
<feature type="binding site" description="axial binding residue" evidence="9">
    <location>
        <position position="490"/>
    </location>
    <ligand>
        <name>heme</name>
        <dbReference type="ChEBI" id="CHEBI:30413"/>
    </ligand>
    <ligandPart>
        <name>Fe</name>
        <dbReference type="ChEBI" id="CHEBI:18248"/>
    </ligandPart>
</feature>
<keyword evidence="6 10" id="KW-0560">Oxidoreductase</keyword>
<evidence type="ECO:0000256" key="3">
    <source>
        <dbReference type="ARBA" id="ARBA00010617"/>
    </source>
</evidence>
<evidence type="ECO:0000256" key="10">
    <source>
        <dbReference type="RuleBase" id="RU000461"/>
    </source>
</evidence>
<dbReference type="EMBL" id="MU150258">
    <property type="protein sequence ID" value="KAF9463856.1"/>
    <property type="molecule type" value="Genomic_DNA"/>
</dbReference>
<dbReference type="SUPFAM" id="SSF48264">
    <property type="entry name" value="Cytochrome P450"/>
    <property type="match status" value="1"/>
</dbReference>
<evidence type="ECO:0000256" key="8">
    <source>
        <dbReference type="ARBA" id="ARBA00023033"/>
    </source>
</evidence>
<sequence>MSSQLKIPSHTKHHGKALFSPRRLIYNDTGARVNHVKGFHRVFSIGDAHHCVSVLLLVAALVLAIFKVWRSLRRDPLRDIPGPFFARWTPLWLAYHARRGRRYIAVDQLHKEYGTFVRISPNHISVAHKDAIPVIYGQGNNAFHKSQFYDAFVGDKASVFSTRDRQDHAQKRRIVSQAFSYRALQQCEVFIHDIMSGFVKQLDKICETGKEVDALLWLNYLAFDVLSDLAFGESINMVVNASDIVVVQNVDGSRTEEHAISLVDEREHLAAVVGLHPALRALSRFIPDPFFIRGRTSSYGLENMARLRVSKRISSGSQRDDILGKLIAARMREGKDMTPEEVDILTAETVTLLIAGSDTTSNSLTAIIHLIITHPRIYTKLVTILEESIGDNVPEYNQVKDIQYLDATIDEGLRHYATTAIGLHRSVPEQGTICCGKYFPPGTEMSVPAWTIQHDQSIWGDPETFRPERWLESKELHRYLLTFGKGPRACLGRNLAYMEMRLALATILLRYNIELNSDILETTEGFMHKPLKMMVKFSRRGSIDSPFD</sequence>
<dbReference type="PROSITE" id="PS00086">
    <property type="entry name" value="CYTOCHROME_P450"/>
    <property type="match status" value="1"/>
</dbReference>
<evidence type="ECO:0000256" key="2">
    <source>
        <dbReference type="ARBA" id="ARBA00005179"/>
    </source>
</evidence>
<gene>
    <name evidence="11" type="ORF">BDZ94DRAFT_574640</name>
</gene>
<dbReference type="CDD" id="cd11061">
    <property type="entry name" value="CYP67-like"/>
    <property type="match status" value="1"/>
</dbReference>
<accession>A0A9P5Y8T3</accession>
<proteinExistence type="inferred from homology"/>
<dbReference type="OrthoDB" id="1470350at2759"/>
<protein>
    <submittedName>
        <fullName evidence="11">Benzoate para-hydroxylase</fullName>
    </submittedName>
</protein>
<comment type="caution">
    <text evidence="11">The sequence shown here is derived from an EMBL/GenBank/DDBJ whole genome shotgun (WGS) entry which is preliminary data.</text>
</comment>
<keyword evidence="12" id="KW-1185">Reference proteome</keyword>
<dbReference type="GO" id="GO:0016705">
    <property type="term" value="F:oxidoreductase activity, acting on paired donors, with incorporation or reduction of molecular oxygen"/>
    <property type="evidence" value="ECO:0007669"/>
    <property type="project" value="InterPro"/>
</dbReference>
<dbReference type="GO" id="GO:0020037">
    <property type="term" value="F:heme binding"/>
    <property type="evidence" value="ECO:0007669"/>
    <property type="project" value="InterPro"/>
</dbReference>
<evidence type="ECO:0000256" key="1">
    <source>
        <dbReference type="ARBA" id="ARBA00001971"/>
    </source>
</evidence>
<dbReference type="PANTHER" id="PTHR24305">
    <property type="entry name" value="CYTOCHROME P450"/>
    <property type="match status" value="1"/>
</dbReference>
<dbReference type="InterPro" id="IPR036396">
    <property type="entry name" value="Cyt_P450_sf"/>
</dbReference>
<keyword evidence="5 9" id="KW-0479">Metal-binding</keyword>
<dbReference type="PANTHER" id="PTHR24305:SF29">
    <property type="entry name" value="BENZOATE-PARA-HYDROXYLASE"/>
    <property type="match status" value="1"/>
</dbReference>
<reference evidence="11" key="1">
    <citation type="submission" date="2020-11" db="EMBL/GenBank/DDBJ databases">
        <authorList>
            <consortium name="DOE Joint Genome Institute"/>
            <person name="Ahrendt S."/>
            <person name="Riley R."/>
            <person name="Andreopoulos W."/>
            <person name="Labutti K."/>
            <person name="Pangilinan J."/>
            <person name="Ruiz-Duenas F.J."/>
            <person name="Barrasa J.M."/>
            <person name="Sanchez-Garcia M."/>
            <person name="Camarero S."/>
            <person name="Miyauchi S."/>
            <person name="Serrano A."/>
            <person name="Linde D."/>
            <person name="Babiker R."/>
            <person name="Drula E."/>
            <person name="Ayuso-Fernandez I."/>
            <person name="Pacheco R."/>
            <person name="Padilla G."/>
            <person name="Ferreira P."/>
            <person name="Barriuso J."/>
            <person name="Kellner H."/>
            <person name="Castanera R."/>
            <person name="Alfaro M."/>
            <person name="Ramirez L."/>
            <person name="Pisabarro A.G."/>
            <person name="Kuo A."/>
            <person name="Tritt A."/>
            <person name="Lipzen A."/>
            <person name="He G."/>
            <person name="Yan M."/>
            <person name="Ng V."/>
            <person name="Cullen D."/>
            <person name="Martin F."/>
            <person name="Rosso M.-N."/>
            <person name="Henrissat B."/>
            <person name="Hibbett D."/>
            <person name="Martinez A.T."/>
            <person name="Grigoriev I.V."/>
        </authorList>
    </citation>
    <scope>NUCLEOTIDE SEQUENCE</scope>
    <source>
        <strain evidence="11">CBS 247.69</strain>
    </source>
</reference>
<dbReference type="Proteomes" id="UP000807353">
    <property type="component" value="Unassembled WGS sequence"/>
</dbReference>
<keyword evidence="8 10" id="KW-0503">Monooxygenase</keyword>
<comment type="cofactor">
    <cofactor evidence="1 9">
        <name>heme</name>
        <dbReference type="ChEBI" id="CHEBI:30413"/>
    </cofactor>
</comment>
<dbReference type="GO" id="GO:0005506">
    <property type="term" value="F:iron ion binding"/>
    <property type="evidence" value="ECO:0007669"/>
    <property type="project" value="InterPro"/>
</dbReference>
<dbReference type="InterPro" id="IPR001128">
    <property type="entry name" value="Cyt_P450"/>
</dbReference>
<evidence type="ECO:0000256" key="4">
    <source>
        <dbReference type="ARBA" id="ARBA00022617"/>
    </source>
</evidence>
<dbReference type="AlphaFoldDB" id="A0A9P5Y8T3"/>
<dbReference type="InterPro" id="IPR002403">
    <property type="entry name" value="Cyt_P450_E_grp-IV"/>
</dbReference>
<dbReference type="GO" id="GO:0004497">
    <property type="term" value="F:monooxygenase activity"/>
    <property type="evidence" value="ECO:0007669"/>
    <property type="project" value="UniProtKB-KW"/>
</dbReference>
<dbReference type="Pfam" id="PF00067">
    <property type="entry name" value="p450"/>
    <property type="match status" value="1"/>
</dbReference>
<keyword evidence="4 9" id="KW-0349">Heme</keyword>
<evidence type="ECO:0000256" key="5">
    <source>
        <dbReference type="ARBA" id="ARBA00022723"/>
    </source>
</evidence>
<dbReference type="PRINTS" id="PR00465">
    <property type="entry name" value="EP450IV"/>
</dbReference>
<dbReference type="InterPro" id="IPR017972">
    <property type="entry name" value="Cyt_P450_CS"/>
</dbReference>
<dbReference type="Gene3D" id="1.10.630.10">
    <property type="entry name" value="Cytochrome P450"/>
    <property type="match status" value="1"/>
</dbReference>
<dbReference type="PRINTS" id="PR00385">
    <property type="entry name" value="P450"/>
</dbReference>
<organism evidence="11 12">
    <name type="scientific">Collybia nuda</name>
    <dbReference type="NCBI Taxonomy" id="64659"/>
    <lineage>
        <taxon>Eukaryota</taxon>
        <taxon>Fungi</taxon>
        <taxon>Dikarya</taxon>
        <taxon>Basidiomycota</taxon>
        <taxon>Agaricomycotina</taxon>
        <taxon>Agaricomycetes</taxon>
        <taxon>Agaricomycetidae</taxon>
        <taxon>Agaricales</taxon>
        <taxon>Tricholomatineae</taxon>
        <taxon>Clitocybaceae</taxon>
        <taxon>Collybia</taxon>
    </lineage>
</organism>
<evidence type="ECO:0000313" key="11">
    <source>
        <dbReference type="EMBL" id="KAF9463856.1"/>
    </source>
</evidence>
<evidence type="ECO:0000256" key="7">
    <source>
        <dbReference type="ARBA" id="ARBA00023004"/>
    </source>
</evidence>
<evidence type="ECO:0000256" key="9">
    <source>
        <dbReference type="PIRSR" id="PIRSR602403-1"/>
    </source>
</evidence>
<name>A0A9P5Y8T3_9AGAR</name>
<evidence type="ECO:0000313" key="12">
    <source>
        <dbReference type="Proteomes" id="UP000807353"/>
    </source>
</evidence>
<evidence type="ECO:0000256" key="6">
    <source>
        <dbReference type="ARBA" id="ARBA00023002"/>
    </source>
</evidence>
<dbReference type="InterPro" id="IPR050121">
    <property type="entry name" value="Cytochrome_P450_monoxygenase"/>
</dbReference>